<evidence type="ECO:0000313" key="3">
    <source>
        <dbReference type="EMBL" id="GAC90736.1"/>
    </source>
</evidence>
<feature type="signal peptide" evidence="2">
    <location>
        <begin position="1"/>
        <end position="38"/>
    </location>
</feature>
<comment type="caution">
    <text evidence="3">The sequence shown here is derived from an EMBL/GenBank/DDBJ whole genome shotgun (WGS) entry which is preliminary data.</text>
</comment>
<gene>
    <name evidence="3" type="ORF">KN10_1172</name>
</gene>
<dbReference type="EMBL" id="BARH01000009">
    <property type="protein sequence ID" value="GAC90736.1"/>
    <property type="molecule type" value="Genomic_DNA"/>
</dbReference>
<feature type="region of interest" description="Disordered" evidence="1">
    <location>
        <begin position="42"/>
        <end position="72"/>
    </location>
</feature>
<evidence type="ECO:0000256" key="1">
    <source>
        <dbReference type="SAM" id="MobiDB-lite"/>
    </source>
</evidence>
<feature type="compositionally biased region" description="Basic and acidic residues" evidence="1">
    <location>
        <begin position="46"/>
        <end position="62"/>
    </location>
</feature>
<organism evidence="3 4">
    <name type="scientific">Anoxybacillus flavithermus NBRC 109594</name>
    <dbReference type="NCBI Taxonomy" id="1315967"/>
    <lineage>
        <taxon>Bacteria</taxon>
        <taxon>Bacillati</taxon>
        <taxon>Bacillota</taxon>
        <taxon>Bacilli</taxon>
        <taxon>Bacillales</taxon>
        <taxon>Anoxybacillaceae</taxon>
        <taxon>Anoxybacillus</taxon>
    </lineage>
</organism>
<sequence length="419" mass="46609">MITVNDNRYQKKGDTYEMKKRQLKAVFAMFLLAGGVLAGCGQQKTETTEKKEETKVEEKQEEQQPAETEQAEEQVNVQTFIDAYKAIKAETEKAKEGQPVDWNLVEKTYVEQLQKPINELDGTFAQTIEAAIQGGKSGELNVHPARQIVDKVTQSYFYQLQKKLQKDVVAALEAGDQQQATTLFDQIKLLAAEIFVPTAMKRDEYYQLTGESSLEQSINAGLAAQEEALKANNVDDFKVYIQLTDKSIYRSYYLASKSYAEKIEAGVKEGKAEDELKGQQAEAWGFLQAIKGSLAEGDEAATTRLDEILSLNNDYKNIKAEEVGALFAKALFGKMKGYHEKAPAQLDENNVVEAKVKALEGNMFLKAIELDVKAKLGEQKAADVFATAEKWYNAIAENKKDEAAQHSKAVLDAVSTIVQ</sequence>
<reference evidence="4" key="1">
    <citation type="journal article" date="2013" name="Genome">
        <title>Draft Genome Sequence of a Thermophilic Member of the Bacillaceae, Anoxybacillus flavithermus Strain Kn10, Isolated from the Kan-nawa Hot Spring in Japan.</title>
        <authorList>
            <person name="Matsutani M."/>
            <person name="Shirakihara Y."/>
            <person name="Imada K."/>
            <person name="Yakushi T."/>
            <person name="Matsushita K."/>
        </authorList>
    </citation>
    <scope>NUCLEOTIDE SEQUENCE [LARGE SCALE GENOMIC DNA]</scope>
    <source>
        <strain evidence="4">NBRC 109594</strain>
    </source>
</reference>
<protein>
    <recommendedName>
        <fullName evidence="5">Lipoprotein</fullName>
    </recommendedName>
</protein>
<dbReference type="AlphaFoldDB" id="R4FB84"/>
<evidence type="ECO:0000313" key="4">
    <source>
        <dbReference type="Proteomes" id="UP000013057"/>
    </source>
</evidence>
<evidence type="ECO:0008006" key="5">
    <source>
        <dbReference type="Google" id="ProtNLM"/>
    </source>
</evidence>
<accession>R4FB84</accession>
<keyword evidence="2" id="KW-0732">Signal</keyword>
<dbReference type="Proteomes" id="UP000013057">
    <property type="component" value="Unassembled WGS sequence"/>
</dbReference>
<name>R4FB84_9BACL</name>
<evidence type="ECO:0000256" key="2">
    <source>
        <dbReference type="SAM" id="SignalP"/>
    </source>
</evidence>
<feature type="chain" id="PRO_5038725692" description="Lipoprotein" evidence="2">
    <location>
        <begin position="39"/>
        <end position="419"/>
    </location>
</feature>
<proteinExistence type="predicted"/>